<evidence type="ECO:0000313" key="2">
    <source>
        <dbReference type="Proteomes" id="UP001138768"/>
    </source>
</evidence>
<dbReference type="EMBL" id="NRRY01000009">
    <property type="protein sequence ID" value="MBK1618301.1"/>
    <property type="molecule type" value="Genomic_DNA"/>
</dbReference>
<keyword evidence="2" id="KW-1185">Reference proteome</keyword>
<dbReference type="Proteomes" id="UP001138768">
    <property type="component" value="Unassembled WGS sequence"/>
</dbReference>
<gene>
    <name evidence="1" type="ORF">CKO42_07565</name>
</gene>
<sequence>MATTEHWLGLCLVCRQPAALDEPLRGGRWRLRDQIQSVFDVGIEVGLAGQAPASAYHTDVGFLLNARLPEFIEQLEV</sequence>
<accession>A0A9X1B425</accession>
<evidence type="ECO:0000313" key="1">
    <source>
        <dbReference type="EMBL" id="MBK1618301.1"/>
    </source>
</evidence>
<organism evidence="1 2">
    <name type="scientific">Lamprobacter modestohalophilus</name>
    <dbReference type="NCBI Taxonomy" id="1064514"/>
    <lineage>
        <taxon>Bacteria</taxon>
        <taxon>Pseudomonadati</taxon>
        <taxon>Pseudomonadota</taxon>
        <taxon>Gammaproteobacteria</taxon>
        <taxon>Chromatiales</taxon>
        <taxon>Chromatiaceae</taxon>
        <taxon>Lamprobacter</taxon>
    </lineage>
</organism>
<reference evidence="1 2" key="1">
    <citation type="journal article" date="2020" name="Microorganisms">
        <title>Osmotic Adaptation and Compatible Solute Biosynthesis of Phototrophic Bacteria as Revealed from Genome Analyses.</title>
        <authorList>
            <person name="Imhoff J.F."/>
            <person name="Rahn T."/>
            <person name="Kunzel S."/>
            <person name="Keller A."/>
            <person name="Neulinger S.C."/>
        </authorList>
    </citation>
    <scope>NUCLEOTIDE SEQUENCE [LARGE SCALE GENOMIC DNA]</scope>
    <source>
        <strain evidence="1 2">DSM 25653</strain>
    </source>
</reference>
<comment type="caution">
    <text evidence="1">The sequence shown here is derived from an EMBL/GenBank/DDBJ whole genome shotgun (WGS) entry which is preliminary data.</text>
</comment>
<dbReference type="AlphaFoldDB" id="A0A9X1B425"/>
<name>A0A9X1B425_9GAMM</name>
<protein>
    <submittedName>
        <fullName evidence="1">Uncharacterized protein</fullName>
    </submittedName>
</protein>
<proteinExistence type="predicted"/>